<reference evidence="1" key="1">
    <citation type="submission" date="2021-05" db="EMBL/GenBank/DDBJ databases">
        <authorList>
            <person name="Pan Q."/>
            <person name="Jouanno E."/>
            <person name="Zahm M."/>
            <person name="Klopp C."/>
            <person name="Cabau C."/>
            <person name="Louis A."/>
            <person name="Berthelot C."/>
            <person name="Parey E."/>
            <person name="Roest Crollius H."/>
            <person name="Montfort J."/>
            <person name="Robinson-Rechavi M."/>
            <person name="Bouchez O."/>
            <person name="Lampietro C."/>
            <person name="Lopez Roques C."/>
            <person name="Donnadieu C."/>
            <person name="Postlethwait J."/>
            <person name="Bobe J."/>
            <person name="Dillon D."/>
            <person name="Chandos A."/>
            <person name="von Hippel F."/>
            <person name="Guiguen Y."/>
        </authorList>
    </citation>
    <scope>NUCLEOTIDE SEQUENCE</scope>
    <source>
        <strain evidence="1">YG-Jan2019</strain>
    </source>
</reference>
<evidence type="ECO:0000313" key="1">
    <source>
        <dbReference type="EMBL" id="KAJ8016504.1"/>
    </source>
</evidence>
<dbReference type="EMBL" id="CM055728">
    <property type="protein sequence ID" value="KAJ8016504.1"/>
    <property type="molecule type" value="Genomic_DNA"/>
</dbReference>
<name>A0ACC2HKJ0_DALPE</name>
<accession>A0ACC2HKJ0</accession>
<protein>
    <submittedName>
        <fullName evidence="1">Uncharacterized protein</fullName>
    </submittedName>
</protein>
<evidence type="ECO:0000313" key="2">
    <source>
        <dbReference type="Proteomes" id="UP001157502"/>
    </source>
</evidence>
<organism evidence="1 2">
    <name type="scientific">Dallia pectoralis</name>
    <name type="common">Alaska blackfish</name>
    <dbReference type="NCBI Taxonomy" id="75939"/>
    <lineage>
        <taxon>Eukaryota</taxon>
        <taxon>Metazoa</taxon>
        <taxon>Chordata</taxon>
        <taxon>Craniata</taxon>
        <taxon>Vertebrata</taxon>
        <taxon>Euteleostomi</taxon>
        <taxon>Actinopterygii</taxon>
        <taxon>Neopterygii</taxon>
        <taxon>Teleostei</taxon>
        <taxon>Protacanthopterygii</taxon>
        <taxon>Esociformes</taxon>
        <taxon>Umbridae</taxon>
        <taxon>Dallia</taxon>
    </lineage>
</organism>
<gene>
    <name evidence="1" type="ORF">DPEC_G00007920</name>
</gene>
<sequence>MQFGCVTCAREVWEESGLIRPAREGSVVSEHRQPVSVAFWWDSSGLSHCPGSCVIYVVDCEVNLSASVPLRLPAIILHLPPRLPPMEGWLPQSQPSWLLHSIQTVAVMNEGGGRLEGFGGSR</sequence>
<comment type="caution">
    <text evidence="1">The sequence shown here is derived from an EMBL/GenBank/DDBJ whole genome shotgun (WGS) entry which is preliminary data.</text>
</comment>
<dbReference type="Proteomes" id="UP001157502">
    <property type="component" value="Chromosome 1"/>
</dbReference>
<proteinExistence type="predicted"/>
<keyword evidence="2" id="KW-1185">Reference proteome</keyword>